<comment type="subcellular location">
    <subcellularLocation>
        <location evidence="1 12">Cell membrane</location>
        <topology evidence="1 12">Multi-pass membrane protein</topology>
    </subcellularLocation>
</comment>
<reference evidence="13 14" key="1">
    <citation type="submission" date="2019-11" db="EMBL/GenBank/DDBJ databases">
        <title>P. haliotis isolates from Z. marina roots.</title>
        <authorList>
            <person name="Cohen M."/>
            <person name="Jospin G."/>
            <person name="Eisen J.A."/>
            <person name="Coil D.A."/>
        </authorList>
    </citation>
    <scope>NUCLEOTIDE SEQUENCE [LARGE SCALE GENOMIC DNA]</scope>
    <source>
        <strain evidence="13 14">UCD-MCMsp1aY</strain>
    </source>
</reference>
<dbReference type="AlphaFoldDB" id="A0A6N8F6V0"/>
<protein>
    <recommendedName>
        <fullName evidence="12">Fluoride-specific ion channel FluC</fullName>
    </recommendedName>
</protein>
<keyword evidence="2 12" id="KW-1003">Cell membrane</keyword>
<evidence type="ECO:0000256" key="7">
    <source>
        <dbReference type="ARBA" id="ARBA00023065"/>
    </source>
</evidence>
<feature type="transmembrane region" description="Helical" evidence="12">
    <location>
        <begin position="33"/>
        <end position="55"/>
    </location>
</feature>
<evidence type="ECO:0000256" key="1">
    <source>
        <dbReference type="ARBA" id="ARBA00004651"/>
    </source>
</evidence>
<feature type="transmembrane region" description="Helical" evidence="12">
    <location>
        <begin position="103"/>
        <end position="122"/>
    </location>
</feature>
<dbReference type="PANTHER" id="PTHR28259">
    <property type="entry name" value="FLUORIDE EXPORT PROTEIN 1-RELATED"/>
    <property type="match status" value="1"/>
</dbReference>
<evidence type="ECO:0000256" key="2">
    <source>
        <dbReference type="ARBA" id="ARBA00022475"/>
    </source>
</evidence>
<dbReference type="HAMAP" id="MF_00454">
    <property type="entry name" value="FluC"/>
    <property type="match status" value="1"/>
</dbReference>
<dbReference type="EMBL" id="WOCD01000001">
    <property type="protein sequence ID" value="MUH71119.1"/>
    <property type="molecule type" value="Genomic_DNA"/>
</dbReference>
<dbReference type="GO" id="GO:0046872">
    <property type="term" value="F:metal ion binding"/>
    <property type="evidence" value="ECO:0007669"/>
    <property type="project" value="UniProtKB-KW"/>
</dbReference>
<dbReference type="Proteomes" id="UP000439994">
    <property type="component" value="Unassembled WGS sequence"/>
</dbReference>
<keyword evidence="14" id="KW-1185">Reference proteome</keyword>
<evidence type="ECO:0000256" key="10">
    <source>
        <dbReference type="ARBA" id="ARBA00035120"/>
    </source>
</evidence>
<proteinExistence type="inferred from homology"/>
<dbReference type="PANTHER" id="PTHR28259:SF1">
    <property type="entry name" value="FLUORIDE EXPORT PROTEIN 1-RELATED"/>
    <property type="match status" value="1"/>
</dbReference>
<evidence type="ECO:0000256" key="4">
    <source>
        <dbReference type="ARBA" id="ARBA00022692"/>
    </source>
</evidence>
<dbReference type="GO" id="GO:0005886">
    <property type="term" value="C:plasma membrane"/>
    <property type="evidence" value="ECO:0007669"/>
    <property type="project" value="UniProtKB-SubCell"/>
</dbReference>
<organism evidence="13 14">
    <name type="scientific">Psychrosphaera haliotis</name>
    <dbReference type="NCBI Taxonomy" id="555083"/>
    <lineage>
        <taxon>Bacteria</taxon>
        <taxon>Pseudomonadati</taxon>
        <taxon>Pseudomonadota</taxon>
        <taxon>Gammaproteobacteria</taxon>
        <taxon>Alteromonadales</taxon>
        <taxon>Pseudoalteromonadaceae</taxon>
        <taxon>Psychrosphaera</taxon>
    </lineage>
</organism>
<keyword evidence="3" id="KW-0997">Cell inner membrane</keyword>
<feature type="transmembrane region" description="Helical" evidence="12">
    <location>
        <begin position="67"/>
        <end position="91"/>
    </location>
</feature>
<keyword evidence="12" id="KW-0813">Transport</keyword>
<evidence type="ECO:0000256" key="11">
    <source>
        <dbReference type="ARBA" id="ARBA00035585"/>
    </source>
</evidence>
<keyword evidence="8 12" id="KW-0472">Membrane</keyword>
<feature type="binding site" evidence="12">
    <location>
        <position position="75"/>
    </location>
    <ligand>
        <name>Na(+)</name>
        <dbReference type="ChEBI" id="CHEBI:29101"/>
        <note>structural</note>
    </ligand>
</feature>
<dbReference type="OrthoDB" id="9806299at2"/>
<evidence type="ECO:0000256" key="5">
    <source>
        <dbReference type="ARBA" id="ARBA00022989"/>
    </source>
</evidence>
<evidence type="ECO:0000256" key="8">
    <source>
        <dbReference type="ARBA" id="ARBA00023136"/>
    </source>
</evidence>
<gene>
    <name evidence="12 13" type="primary">crcB</name>
    <name evidence="12" type="synonym">fluC</name>
    <name evidence="13" type="ORF">GNP35_00570</name>
</gene>
<evidence type="ECO:0000313" key="14">
    <source>
        <dbReference type="Proteomes" id="UP000439994"/>
    </source>
</evidence>
<dbReference type="NCBIfam" id="TIGR00494">
    <property type="entry name" value="crcB"/>
    <property type="match status" value="1"/>
</dbReference>
<comment type="catalytic activity">
    <reaction evidence="11">
        <text>fluoride(in) = fluoride(out)</text>
        <dbReference type="Rhea" id="RHEA:76159"/>
        <dbReference type="ChEBI" id="CHEBI:17051"/>
    </reaction>
    <physiologicalReaction direction="left-to-right" evidence="11">
        <dbReference type="Rhea" id="RHEA:76160"/>
    </physiologicalReaction>
</comment>
<accession>A0A6N8F6V0</accession>
<comment type="similarity">
    <text evidence="10 12">Belongs to the fluoride channel Fluc/FEX (TC 1.A.43) family.</text>
</comment>
<name>A0A6N8F6V0_9GAMM</name>
<comment type="function">
    <text evidence="12">Fluoride-specific ion channel. Important for reducing fluoride concentration in the cell, thus reducing its toxicity.</text>
</comment>
<feature type="binding site" evidence="12">
    <location>
        <position position="78"/>
    </location>
    <ligand>
        <name>Na(+)</name>
        <dbReference type="ChEBI" id="CHEBI:29101"/>
        <note>structural</note>
    </ligand>
</feature>
<keyword evidence="9 12" id="KW-0407">Ion channel</keyword>
<keyword evidence="4 12" id="KW-0812">Transmembrane</keyword>
<comment type="caution">
    <text evidence="13">The sequence shown here is derived from an EMBL/GenBank/DDBJ whole genome shotgun (WGS) entry which is preliminary data.</text>
</comment>
<keyword evidence="12" id="KW-0479">Metal-binding</keyword>
<sequence>MHNIVFVAIGGAIGASMRFGINGLVMGWLGKGFPYGTLVVNVIGSFFMGLLFSLLEHGIVSDIAWRSFLSIGLFGAFTTFSTFSLDTLLLLQQGFWQKAVLNIMLNVFVCIAAAWIGMQIVASK</sequence>
<dbReference type="RefSeq" id="WP_155693564.1">
    <property type="nucleotide sequence ID" value="NZ_BAAAFQ010000001.1"/>
</dbReference>
<dbReference type="InterPro" id="IPR003691">
    <property type="entry name" value="FluC"/>
</dbReference>
<dbReference type="GO" id="GO:0062054">
    <property type="term" value="F:fluoride channel activity"/>
    <property type="evidence" value="ECO:0007669"/>
    <property type="project" value="UniProtKB-UniRule"/>
</dbReference>
<dbReference type="Pfam" id="PF02537">
    <property type="entry name" value="CRCB"/>
    <property type="match status" value="1"/>
</dbReference>
<evidence type="ECO:0000256" key="12">
    <source>
        <dbReference type="HAMAP-Rule" id="MF_00454"/>
    </source>
</evidence>
<keyword evidence="5 12" id="KW-1133">Transmembrane helix</keyword>
<keyword evidence="7 12" id="KW-0406">Ion transport</keyword>
<dbReference type="GO" id="GO:0140114">
    <property type="term" value="P:cellular detoxification of fluoride"/>
    <property type="evidence" value="ECO:0007669"/>
    <property type="project" value="UniProtKB-UniRule"/>
</dbReference>
<evidence type="ECO:0000256" key="6">
    <source>
        <dbReference type="ARBA" id="ARBA00023053"/>
    </source>
</evidence>
<evidence type="ECO:0000256" key="9">
    <source>
        <dbReference type="ARBA" id="ARBA00023303"/>
    </source>
</evidence>
<keyword evidence="6 12" id="KW-0915">Sodium</keyword>
<evidence type="ECO:0000256" key="3">
    <source>
        <dbReference type="ARBA" id="ARBA00022519"/>
    </source>
</evidence>
<evidence type="ECO:0000313" key="13">
    <source>
        <dbReference type="EMBL" id="MUH71119.1"/>
    </source>
</evidence>
<comment type="activity regulation">
    <text evidence="12">Na(+) is not transported, but it plays an essential structural role and its presence is essential for fluoride channel function.</text>
</comment>